<protein>
    <submittedName>
        <fullName evidence="2">Uncharacterized protein</fullName>
    </submittedName>
</protein>
<feature type="transmembrane region" description="Helical" evidence="1">
    <location>
        <begin position="20"/>
        <end position="36"/>
    </location>
</feature>
<dbReference type="Proteomes" id="UP000515490">
    <property type="component" value="Chromosome"/>
</dbReference>
<dbReference type="EMBL" id="CP055263">
    <property type="protein sequence ID" value="QNF27321.1"/>
    <property type="molecule type" value="Genomic_DNA"/>
</dbReference>
<reference evidence="2 3" key="1">
    <citation type="submission" date="2020-06" db="EMBL/GenBank/DDBJ databases">
        <title>Metabacillus dokdonensis sp. nov., isolated from the rhizosphere of Elymus tsukushiensis, a plant native to the Dokdo Islands, Republic of Korea.</title>
        <authorList>
            <person name="Lee S.Y."/>
            <person name="Hwang Y.J."/>
            <person name="Son J.S."/>
            <person name="Ghim S.Y."/>
        </authorList>
    </citation>
    <scope>NUCLEOTIDE SEQUENCE [LARGE SCALE GENOMIC DNA]</scope>
    <source>
        <strain evidence="2 3">KUDC1714</strain>
    </source>
</reference>
<name>A0ABX6S1I3_9BACI</name>
<evidence type="ECO:0000313" key="3">
    <source>
        <dbReference type="Proteomes" id="UP000515490"/>
    </source>
</evidence>
<dbReference type="Gene3D" id="1.20.1250.20">
    <property type="entry name" value="MFS general substrate transporter like domains"/>
    <property type="match status" value="1"/>
</dbReference>
<keyword evidence="1" id="KW-0472">Membrane</keyword>
<proteinExistence type="predicted"/>
<evidence type="ECO:0000313" key="2">
    <source>
        <dbReference type="EMBL" id="QNF27321.1"/>
    </source>
</evidence>
<organism evidence="2 3">
    <name type="scientific">Metabacillus elymi</name>
    <dbReference type="NCBI Taxonomy" id="2745198"/>
    <lineage>
        <taxon>Bacteria</taxon>
        <taxon>Bacillati</taxon>
        <taxon>Bacillota</taxon>
        <taxon>Bacilli</taxon>
        <taxon>Bacillales</taxon>
        <taxon>Bacillaceae</taxon>
        <taxon>Metabacillus</taxon>
    </lineage>
</organism>
<accession>A0ABX6S1I3</accession>
<keyword evidence="1" id="KW-1133">Transmembrane helix</keyword>
<feature type="transmembrane region" description="Helical" evidence="1">
    <location>
        <begin position="42"/>
        <end position="64"/>
    </location>
</feature>
<dbReference type="RefSeq" id="WP_185653801.1">
    <property type="nucleotide sequence ID" value="NZ_CP055263.1"/>
</dbReference>
<keyword evidence="1" id="KW-0812">Transmembrane</keyword>
<evidence type="ECO:0000256" key="1">
    <source>
        <dbReference type="SAM" id="Phobius"/>
    </source>
</evidence>
<gene>
    <name evidence="2" type="ORF">HUW50_07210</name>
</gene>
<dbReference type="InterPro" id="IPR036259">
    <property type="entry name" value="MFS_trans_sf"/>
</dbReference>
<sequence length="117" mass="13034">MAYGQVNFFQQNILLGHKALCSRAGIALWSIVMPMIFTKLGFNMACMVMISFLVIAAIIGIVWAPKTRGKTLKEIEFEHYGNSKSGKSGLEVFLIGWIGYVVESIGIKKPINYSRMV</sequence>
<keyword evidence="3" id="KW-1185">Reference proteome</keyword>
<dbReference type="SUPFAM" id="SSF103473">
    <property type="entry name" value="MFS general substrate transporter"/>
    <property type="match status" value="1"/>
</dbReference>